<dbReference type="PANTHER" id="PTHR30146:SF148">
    <property type="entry name" value="HTH-TYPE TRANSCRIPTIONAL REPRESSOR PURR-RELATED"/>
    <property type="match status" value="1"/>
</dbReference>
<dbReference type="Pfam" id="PF00356">
    <property type="entry name" value="LacI"/>
    <property type="match status" value="1"/>
</dbReference>
<dbReference type="InterPro" id="IPR046335">
    <property type="entry name" value="LacI/GalR-like_sensor"/>
</dbReference>
<dbReference type="PANTHER" id="PTHR30146">
    <property type="entry name" value="LACI-RELATED TRANSCRIPTIONAL REPRESSOR"/>
    <property type="match status" value="1"/>
</dbReference>
<evidence type="ECO:0000256" key="3">
    <source>
        <dbReference type="ARBA" id="ARBA00023125"/>
    </source>
</evidence>
<dbReference type="Gene3D" id="3.40.50.2300">
    <property type="match status" value="2"/>
</dbReference>
<comment type="caution">
    <text evidence="6">The sequence shown here is derived from an EMBL/GenBank/DDBJ whole genome shotgun (WGS) entry which is preliminary data.</text>
</comment>
<evidence type="ECO:0000259" key="5">
    <source>
        <dbReference type="PROSITE" id="PS50932"/>
    </source>
</evidence>
<dbReference type="Pfam" id="PF13377">
    <property type="entry name" value="Peripla_BP_3"/>
    <property type="match status" value="1"/>
</dbReference>
<dbReference type="Gene3D" id="1.10.260.40">
    <property type="entry name" value="lambda repressor-like DNA-binding domains"/>
    <property type="match status" value="1"/>
</dbReference>
<dbReference type="GO" id="GO:0003700">
    <property type="term" value="F:DNA-binding transcription factor activity"/>
    <property type="evidence" value="ECO:0007669"/>
    <property type="project" value="TreeGrafter"/>
</dbReference>
<dbReference type="InterPro" id="IPR028082">
    <property type="entry name" value="Peripla_BP_I"/>
</dbReference>
<gene>
    <name evidence="6" type="ORF">E1N52_27540</name>
</gene>
<protein>
    <submittedName>
        <fullName evidence="6">LacI family transcriptional regulator</fullName>
    </submittedName>
</protein>
<dbReference type="PROSITE" id="PS00356">
    <property type="entry name" value="HTH_LACI_1"/>
    <property type="match status" value="1"/>
</dbReference>
<dbReference type="AlphaFoldDB" id="A0A4V2ZVF6"/>
<sequence>MEAPNGRRPTVIDVAKRAGVSKSTAARVLSDAPNISDSAREQVLLAAKALGYTRNELAVSMRSGRSGMLGLVLPDIANPFWGEVARGAQDRAADAGVSILIFSSDWSAEKEKMHLSTMMQARVDGAIINPVADDLGDIDRFGLPCIMIGSSAERFPDSSSVGSDIAQGVSLGMDYLRSKGHLRPALIVGQRTRLARARFLRAVHDHCIKHDIDPVTLPVEDADYTTEGGALAMRRLLEKHEGGHLCVFAANDLMALGAMGAVREAGLHCPEDVSILGFDGIQAGTFAWPGLTTIEKPARQIGVEAVAQLLKRRVEKAHGTRTYLPCTLIERGSIADLHRASMRGSGASEGSS</sequence>
<organism evidence="6 7">
    <name type="scientific">Paraburkholderia guartelaensis</name>
    <dbReference type="NCBI Taxonomy" id="2546446"/>
    <lineage>
        <taxon>Bacteria</taxon>
        <taxon>Pseudomonadati</taxon>
        <taxon>Pseudomonadota</taxon>
        <taxon>Betaproteobacteria</taxon>
        <taxon>Burkholderiales</taxon>
        <taxon>Burkholderiaceae</taxon>
        <taxon>Paraburkholderia</taxon>
    </lineage>
</organism>
<dbReference type="EMBL" id="SMOD01000024">
    <property type="protein sequence ID" value="TDG04926.1"/>
    <property type="molecule type" value="Genomic_DNA"/>
</dbReference>
<dbReference type="CDD" id="cd01392">
    <property type="entry name" value="HTH_LacI"/>
    <property type="match status" value="1"/>
</dbReference>
<keyword evidence="1" id="KW-0678">Repressor</keyword>
<dbReference type="SUPFAM" id="SSF47413">
    <property type="entry name" value="lambda repressor-like DNA-binding domains"/>
    <property type="match status" value="1"/>
</dbReference>
<name>A0A4V2ZVF6_9BURK</name>
<keyword evidence="3" id="KW-0238">DNA-binding</keyword>
<dbReference type="SUPFAM" id="SSF53822">
    <property type="entry name" value="Periplasmic binding protein-like I"/>
    <property type="match status" value="1"/>
</dbReference>
<evidence type="ECO:0000256" key="2">
    <source>
        <dbReference type="ARBA" id="ARBA00023015"/>
    </source>
</evidence>
<proteinExistence type="predicted"/>
<accession>A0A4V2ZVF6</accession>
<reference evidence="6 7" key="1">
    <citation type="submission" date="2019-03" db="EMBL/GenBank/DDBJ databases">
        <title>Paraburkholderia sp. isolated from native Mimosa gymnas in Guartela State Park, Brazil.</title>
        <authorList>
            <person name="Paulitsch F."/>
            <person name="Hungria M."/>
            <person name="Delamuta J.R.M."/>
            <person name="Ribeiro R.A."/>
            <person name="Dall'Agnol R."/>
            <person name="Silva J.S.B."/>
        </authorList>
    </citation>
    <scope>NUCLEOTIDE SEQUENCE [LARGE SCALE GENOMIC DNA]</scope>
    <source>
        <strain evidence="6 7">CNPSo 3008</strain>
    </source>
</reference>
<evidence type="ECO:0000313" key="6">
    <source>
        <dbReference type="EMBL" id="TDG04926.1"/>
    </source>
</evidence>
<dbReference type="CDD" id="cd06267">
    <property type="entry name" value="PBP1_LacI_sugar_binding-like"/>
    <property type="match status" value="1"/>
</dbReference>
<dbReference type="GO" id="GO:0000976">
    <property type="term" value="F:transcription cis-regulatory region binding"/>
    <property type="evidence" value="ECO:0007669"/>
    <property type="project" value="TreeGrafter"/>
</dbReference>
<dbReference type="InterPro" id="IPR000843">
    <property type="entry name" value="HTH_LacI"/>
</dbReference>
<dbReference type="RefSeq" id="WP_133185951.1">
    <property type="nucleotide sequence ID" value="NZ_SMOD01000024.1"/>
</dbReference>
<evidence type="ECO:0000256" key="1">
    <source>
        <dbReference type="ARBA" id="ARBA00022491"/>
    </source>
</evidence>
<dbReference type="Proteomes" id="UP000295606">
    <property type="component" value="Unassembled WGS sequence"/>
</dbReference>
<dbReference type="SMART" id="SM00354">
    <property type="entry name" value="HTH_LACI"/>
    <property type="match status" value="1"/>
</dbReference>
<keyword evidence="4" id="KW-0804">Transcription</keyword>
<evidence type="ECO:0000256" key="4">
    <source>
        <dbReference type="ARBA" id="ARBA00023163"/>
    </source>
</evidence>
<dbReference type="OrthoDB" id="269117at2"/>
<evidence type="ECO:0000313" key="7">
    <source>
        <dbReference type="Proteomes" id="UP000295606"/>
    </source>
</evidence>
<dbReference type="PROSITE" id="PS50932">
    <property type="entry name" value="HTH_LACI_2"/>
    <property type="match status" value="1"/>
</dbReference>
<feature type="domain" description="HTH lacI-type" evidence="5">
    <location>
        <begin position="9"/>
        <end position="63"/>
    </location>
</feature>
<keyword evidence="2" id="KW-0805">Transcription regulation</keyword>
<dbReference type="InterPro" id="IPR010982">
    <property type="entry name" value="Lambda_DNA-bd_dom_sf"/>
</dbReference>